<evidence type="ECO:0000256" key="1">
    <source>
        <dbReference type="ARBA" id="ARBA00004651"/>
    </source>
</evidence>
<dbReference type="InterPro" id="IPR000917">
    <property type="entry name" value="Sulfatase_N"/>
</dbReference>
<dbReference type="InterPro" id="IPR017850">
    <property type="entry name" value="Alkaline_phosphatase_core_sf"/>
</dbReference>
<proteinExistence type="predicted"/>
<evidence type="ECO:0000256" key="3">
    <source>
        <dbReference type="ARBA" id="ARBA00022692"/>
    </source>
</evidence>
<evidence type="ECO:0000259" key="6">
    <source>
        <dbReference type="Pfam" id="PF00884"/>
    </source>
</evidence>
<evidence type="ECO:0000256" key="4">
    <source>
        <dbReference type="ARBA" id="ARBA00022989"/>
    </source>
</evidence>
<keyword evidence="2" id="KW-1003">Cell membrane</keyword>
<dbReference type="PANTHER" id="PTHR47371:SF3">
    <property type="entry name" value="PHOSPHOGLYCEROL TRANSFERASE I"/>
    <property type="match status" value="1"/>
</dbReference>
<sequence length="154" mass="17996">MDEDCEKKYINQIHNVFACTSKRVANFLDWIKEQKFYDDTVIIILGDHLYMGGDLYTQNKSHYERHAYNVFINTEKKAAFSKNRAFATFDFFPTIVEALGIEYDGDGLGIGMSLFSNKPTLLEQYGEKQLNEFINSKSYFYRNELLNKKNTPLK</sequence>
<keyword evidence="7" id="KW-0378">Hydrolase</keyword>
<evidence type="ECO:0000313" key="8">
    <source>
        <dbReference type="Proteomes" id="UP001056981"/>
    </source>
</evidence>
<dbReference type="GO" id="GO:0016787">
    <property type="term" value="F:hydrolase activity"/>
    <property type="evidence" value="ECO:0007669"/>
    <property type="project" value="UniProtKB-KW"/>
</dbReference>
<evidence type="ECO:0000256" key="5">
    <source>
        <dbReference type="ARBA" id="ARBA00023136"/>
    </source>
</evidence>
<dbReference type="AlphaFoldDB" id="A0A9Q9BJX3"/>
<dbReference type="Proteomes" id="UP001056981">
    <property type="component" value="Chromosome"/>
</dbReference>
<keyword evidence="5" id="KW-0472">Membrane</keyword>
<keyword evidence="4" id="KW-1133">Transmembrane helix</keyword>
<evidence type="ECO:0000256" key="2">
    <source>
        <dbReference type="ARBA" id="ARBA00022475"/>
    </source>
</evidence>
<reference evidence="7" key="1">
    <citation type="submission" date="2020-04" db="EMBL/GenBank/DDBJ databases">
        <title>Comparative genomics of oral phylogroup-2 Treponema strains.</title>
        <authorList>
            <person name="Zeng H."/>
            <person name="Chan Y.K."/>
            <person name="Watt R.M."/>
        </authorList>
    </citation>
    <scope>NUCLEOTIDE SEQUENCE</scope>
    <source>
        <strain evidence="7">OMZ 905</strain>
    </source>
</reference>
<dbReference type="RefSeq" id="WP_253716378.1">
    <property type="nucleotide sequence ID" value="NZ_CP051522.1"/>
</dbReference>
<keyword evidence="3" id="KW-0812">Transmembrane</keyword>
<dbReference type="EMBL" id="CP051635">
    <property type="protein sequence ID" value="UTC99864.1"/>
    <property type="molecule type" value="Genomic_DNA"/>
</dbReference>
<protein>
    <submittedName>
        <fullName evidence="7">Sulfatase-like hydrolase/transferase</fullName>
    </submittedName>
</protein>
<dbReference type="GO" id="GO:0005886">
    <property type="term" value="C:plasma membrane"/>
    <property type="evidence" value="ECO:0007669"/>
    <property type="project" value="UniProtKB-SubCell"/>
</dbReference>
<dbReference type="PANTHER" id="PTHR47371">
    <property type="entry name" value="LIPOTEICHOIC ACID SYNTHASE"/>
    <property type="match status" value="1"/>
</dbReference>
<dbReference type="InterPro" id="IPR050448">
    <property type="entry name" value="OpgB/LTA_synthase_biosynth"/>
</dbReference>
<evidence type="ECO:0000313" key="7">
    <source>
        <dbReference type="EMBL" id="UTC99864.1"/>
    </source>
</evidence>
<organism evidence="7 8">
    <name type="scientific">Treponema denticola</name>
    <dbReference type="NCBI Taxonomy" id="158"/>
    <lineage>
        <taxon>Bacteria</taxon>
        <taxon>Pseudomonadati</taxon>
        <taxon>Spirochaetota</taxon>
        <taxon>Spirochaetia</taxon>
        <taxon>Spirochaetales</taxon>
        <taxon>Treponemataceae</taxon>
        <taxon>Treponema</taxon>
    </lineage>
</organism>
<feature type="domain" description="Sulfatase N-terminal" evidence="6">
    <location>
        <begin position="5"/>
        <end position="101"/>
    </location>
</feature>
<dbReference type="Gene3D" id="3.40.720.10">
    <property type="entry name" value="Alkaline Phosphatase, subunit A"/>
    <property type="match status" value="1"/>
</dbReference>
<dbReference type="SUPFAM" id="SSF53649">
    <property type="entry name" value="Alkaline phosphatase-like"/>
    <property type="match status" value="1"/>
</dbReference>
<comment type="subcellular location">
    <subcellularLocation>
        <location evidence="1">Cell membrane</location>
        <topology evidence="1">Multi-pass membrane protein</topology>
    </subcellularLocation>
</comment>
<accession>A0A9Q9BJX3</accession>
<name>A0A9Q9BJX3_TREDN</name>
<dbReference type="Pfam" id="PF00884">
    <property type="entry name" value="Sulfatase"/>
    <property type="match status" value="1"/>
</dbReference>
<gene>
    <name evidence="7" type="ORF">E4N86_03750</name>
</gene>